<sequence length="132" mass="14675">MSLEAHPQQLKPRTACIFVISDSRGETAAKVVEAAADQFEEGSVIVKQLGNVTSVEMVMEYLEKNMNNDVPVAVFHTIVNEPLRRELRRAFDDHEISSVDLLGPAITVLSTLTHRDPLYVAGHRAHTVIEKL</sequence>
<evidence type="ECO:0000256" key="2">
    <source>
        <dbReference type="ARBA" id="ARBA00022679"/>
    </source>
</evidence>
<comment type="caution">
    <text evidence="5">The sequence shown here is derived from an EMBL/GenBank/DDBJ whole genome shotgun (WGS) entry which is preliminary data.</text>
</comment>
<dbReference type="Pfam" id="PF03618">
    <property type="entry name" value="Kinase-PPPase"/>
    <property type="match status" value="1"/>
</dbReference>
<dbReference type="AlphaFoldDB" id="F1T6E0"/>
<dbReference type="PANTHER" id="PTHR31756:SF3">
    <property type="entry name" value="PYRUVATE, PHOSPHATE DIKINASE REGULATORY PROTEIN 1, CHLOROPLASTIC"/>
    <property type="match status" value="1"/>
</dbReference>
<evidence type="ECO:0000256" key="1">
    <source>
        <dbReference type="ARBA" id="ARBA00022527"/>
    </source>
</evidence>
<keyword evidence="3" id="KW-0547">Nucleotide-binding</keyword>
<keyword evidence="6" id="KW-1185">Reference proteome</keyword>
<dbReference type="GO" id="GO:0004674">
    <property type="term" value="F:protein serine/threonine kinase activity"/>
    <property type="evidence" value="ECO:0007669"/>
    <property type="project" value="UniProtKB-KW"/>
</dbReference>
<dbReference type="OrthoDB" id="3171473at2"/>
<keyword evidence="2" id="KW-0808">Transferase</keyword>
<dbReference type="PANTHER" id="PTHR31756">
    <property type="entry name" value="PYRUVATE, PHOSPHATE DIKINASE REGULATORY PROTEIN 1, CHLOROPLASTIC"/>
    <property type="match status" value="1"/>
</dbReference>
<accession>F1T6E0</accession>
<dbReference type="EMBL" id="ACGK02000002">
    <property type="protein sequence ID" value="EGF23045.1"/>
    <property type="molecule type" value="Genomic_DNA"/>
</dbReference>
<protein>
    <recommendedName>
        <fullName evidence="7">Phosphoenolpyruvate synthase regulatory protein</fullName>
    </recommendedName>
</protein>
<evidence type="ECO:0000313" key="6">
    <source>
        <dbReference type="Proteomes" id="UP000005947"/>
    </source>
</evidence>
<keyword evidence="1" id="KW-0723">Serine/threonine-protein kinase</keyword>
<dbReference type="InterPro" id="IPR005177">
    <property type="entry name" value="Kinase-pyrophosphorylase"/>
</dbReference>
<keyword evidence="4" id="KW-0418">Kinase</keyword>
<gene>
    <name evidence="5" type="ORF">HMPREF0091_11040</name>
</gene>
<organism evidence="5 6">
    <name type="scientific">Fannyhessea vaginae DSM 15829</name>
    <dbReference type="NCBI Taxonomy" id="525256"/>
    <lineage>
        <taxon>Bacteria</taxon>
        <taxon>Bacillati</taxon>
        <taxon>Actinomycetota</taxon>
        <taxon>Coriobacteriia</taxon>
        <taxon>Coriobacteriales</taxon>
        <taxon>Atopobiaceae</taxon>
        <taxon>Fannyhessea</taxon>
    </lineage>
</organism>
<evidence type="ECO:0000256" key="4">
    <source>
        <dbReference type="ARBA" id="ARBA00022777"/>
    </source>
</evidence>
<proteinExistence type="predicted"/>
<evidence type="ECO:0008006" key="7">
    <source>
        <dbReference type="Google" id="ProtNLM"/>
    </source>
</evidence>
<dbReference type="RefSeq" id="WP_006303244.1">
    <property type="nucleotide sequence ID" value="NZ_ACGK02000002.1"/>
</dbReference>
<reference evidence="5 6" key="1">
    <citation type="submission" date="2011-02" db="EMBL/GenBank/DDBJ databases">
        <authorList>
            <person name="Muzny D."/>
            <person name="Qin X."/>
            <person name="Buhay C."/>
            <person name="Dugan-Rocha S."/>
            <person name="Ding Y."/>
            <person name="Chen G."/>
            <person name="Hawes A."/>
            <person name="Holder M."/>
            <person name="Jhangiani S."/>
            <person name="Johnson A."/>
            <person name="Khan Z."/>
            <person name="Li Z."/>
            <person name="Liu W."/>
            <person name="Liu X."/>
            <person name="Perez L."/>
            <person name="Shen H."/>
            <person name="Wang Q."/>
            <person name="Watt J."/>
            <person name="Xi L."/>
            <person name="Xin Y."/>
            <person name="Zhou J."/>
            <person name="Deng J."/>
            <person name="Jiang H."/>
            <person name="Liu Y."/>
            <person name="Qu J."/>
            <person name="Song X.-Z."/>
            <person name="Zhang L."/>
            <person name="Villasana D."/>
            <person name="Johnson A."/>
            <person name="Liu J."/>
            <person name="Liyanage D."/>
            <person name="Lorensuhewa L."/>
            <person name="Robinson T."/>
            <person name="Song A."/>
            <person name="Song B.-B."/>
            <person name="Dinh H."/>
            <person name="Thornton R."/>
            <person name="Coyle M."/>
            <person name="Francisco L."/>
            <person name="Jackson L."/>
            <person name="Javaid M."/>
            <person name="Korchina V."/>
            <person name="Kovar C."/>
            <person name="Mata R."/>
            <person name="Mathew T."/>
            <person name="Ngo R."/>
            <person name="Nguyen L."/>
            <person name="Nguyen N."/>
            <person name="Okwuonu G."/>
            <person name="Ongeri F."/>
            <person name="Pham C."/>
            <person name="Simmons D."/>
            <person name="Wilczek-Boney K."/>
            <person name="Hale W."/>
            <person name="Jakkamsetti A."/>
            <person name="Pham P."/>
            <person name="Ruth R."/>
            <person name="San Lucas F."/>
            <person name="Warren J."/>
            <person name="Zhang J."/>
            <person name="Zhao Z."/>
            <person name="Zhou C."/>
            <person name="Zhu D."/>
            <person name="Lee S."/>
            <person name="Bess C."/>
            <person name="Blankenburg K."/>
            <person name="Forbes L."/>
            <person name="Fu Q."/>
            <person name="Gubbala S."/>
            <person name="Hirani K."/>
            <person name="Jayaseelan J.C."/>
            <person name="Lara F."/>
            <person name="Munidasa M."/>
            <person name="Palculict T."/>
            <person name="Patil S."/>
            <person name="Pu L.-L."/>
            <person name="Saada N."/>
            <person name="Tang L."/>
            <person name="Weissenberger G."/>
            <person name="Zhu Y."/>
            <person name="Hemphill L."/>
            <person name="Shang Y."/>
            <person name="Youmans B."/>
            <person name="Ayvaz T."/>
            <person name="Ross M."/>
            <person name="Santibanez J."/>
            <person name="Aqrawi P."/>
            <person name="Gross S."/>
            <person name="Joshi V."/>
            <person name="Fowler G."/>
            <person name="Nazareth L."/>
            <person name="Reid J."/>
            <person name="Worley K."/>
            <person name="Petrosino J."/>
            <person name="Highlander S."/>
            <person name="Gibbs R."/>
        </authorList>
    </citation>
    <scope>NUCLEOTIDE SEQUENCE [LARGE SCALE GENOMIC DNA]</scope>
    <source>
        <strain evidence="5 6">DSM 15829</strain>
    </source>
</reference>
<dbReference type="GeneID" id="93210482"/>
<evidence type="ECO:0000256" key="3">
    <source>
        <dbReference type="ARBA" id="ARBA00022741"/>
    </source>
</evidence>
<dbReference type="GO" id="GO:0005524">
    <property type="term" value="F:ATP binding"/>
    <property type="evidence" value="ECO:0007669"/>
    <property type="project" value="InterPro"/>
</dbReference>
<dbReference type="eggNOG" id="COG1806">
    <property type="taxonomic scope" value="Bacteria"/>
</dbReference>
<name>F1T6E0_9ACTN</name>
<dbReference type="Proteomes" id="UP000005947">
    <property type="component" value="Unassembled WGS sequence"/>
</dbReference>
<evidence type="ECO:0000313" key="5">
    <source>
        <dbReference type="EMBL" id="EGF23045.1"/>
    </source>
</evidence>